<dbReference type="InterPro" id="IPR017871">
    <property type="entry name" value="ABC_transporter-like_CS"/>
</dbReference>
<dbReference type="InterPro" id="IPR003439">
    <property type="entry name" value="ABC_transporter-like_ATP-bd"/>
</dbReference>
<evidence type="ECO:0000313" key="4">
    <source>
        <dbReference type="EMBL" id="ONH83658.1"/>
    </source>
</evidence>
<dbReference type="EMBL" id="UGVN01000001">
    <property type="protein sequence ID" value="SUE42160.1"/>
    <property type="molecule type" value="Genomic_DNA"/>
</dbReference>
<evidence type="ECO:0000259" key="3">
    <source>
        <dbReference type="PROSITE" id="PS50893"/>
    </source>
</evidence>
<evidence type="ECO:0000313" key="6">
    <source>
        <dbReference type="Proteomes" id="UP000054844"/>
    </source>
</evidence>
<dbReference type="GO" id="GO:0005524">
    <property type="term" value="F:ATP binding"/>
    <property type="evidence" value="ECO:0007669"/>
    <property type="project" value="UniProtKB-KW"/>
</dbReference>
<dbReference type="PANTHER" id="PTHR42794:SF2">
    <property type="entry name" value="ABC TRANSPORTER ATP-BINDING PROTEIN"/>
    <property type="match status" value="1"/>
</dbReference>
<keyword evidence="2 5" id="KW-0067">ATP-binding</keyword>
<dbReference type="OrthoDB" id="9806726at2"/>
<dbReference type="STRING" id="207340.APZ41_008505"/>
<dbReference type="InterPro" id="IPR003593">
    <property type="entry name" value="AAA+_ATPase"/>
</dbReference>
<reference evidence="4 6" key="1">
    <citation type="submission" date="2016-12" db="EMBL/GenBank/DDBJ databases">
        <title>Draft genome sequence of Roseomonas mucosa strain AU37, isolated from a peripheral intravenous catheter.</title>
        <authorList>
            <person name="Choudhury M.A."/>
            <person name="Sidjabat H.E."/>
            <person name="Wailan A.M."/>
            <person name="Zhang L."/>
            <person name="Marsh N.M."/>
            <person name="Rickard C.M."/>
            <person name="Davies M."/>
            <person name="Mcmillan D.J."/>
        </authorList>
    </citation>
    <scope>NUCLEOTIDE SEQUENCE [LARGE SCALE GENOMIC DNA]</scope>
    <source>
        <strain evidence="4 6">SAVE376</strain>
    </source>
</reference>
<dbReference type="EMBL" id="LLWF02000020">
    <property type="protein sequence ID" value="ONH83658.1"/>
    <property type="molecule type" value="Genomic_DNA"/>
</dbReference>
<dbReference type="AlphaFoldDB" id="A0A1S8D808"/>
<dbReference type="SMART" id="SM00382">
    <property type="entry name" value="AAA"/>
    <property type="match status" value="1"/>
</dbReference>
<organism evidence="4 6">
    <name type="scientific">Roseomonas mucosa</name>
    <dbReference type="NCBI Taxonomy" id="207340"/>
    <lineage>
        <taxon>Bacteria</taxon>
        <taxon>Pseudomonadati</taxon>
        <taxon>Pseudomonadota</taxon>
        <taxon>Alphaproteobacteria</taxon>
        <taxon>Acetobacterales</taxon>
        <taxon>Roseomonadaceae</taxon>
        <taxon>Roseomonas</taxon>
    </lineage>
</organism>
<dbReference type="Gene3D" id="3.40.50.300">
    <property type="entry name" value="P-loop containing nucleotide triphosphate hydrolases"/>
    <property type="match status" value="1"/>
</dbReference>
<dbReference type="RefSeq" id="WP_051004866.1">
    <property type="nucleotide sequence ID" value="NZ_AP031462.1"/>
</dbReference>
<evidence type="ECO:0000256" key="1">
    <source>
        <dbReference type="ARBA" id="ARBA00022741"/>
    </source>
</evidence>
<evidence type="ECO:0000313" key="7">
    <source>
        <dbReference type="Proteomes" id="UP000254919"/>
    </source>
</evidence>
<dbReference type="CDD" id="cd03214">
    <property type="entry name" value="ABC_Iron-Siderophores_B12_Hemin"/>
    <property type="match status" value="1"/>
</dbReference>
<dbReference type="InterPro" id="IPR027417">
    <property type="entry name" value="P-loop_NTPase"/>
</dbReference>
<dbReference type="SUPFAM" id="SSF52540">
    <property type="entry name" value="P-loop containing nucleoside triphosphate hydrolases"/>
    <property type="match status" value="1"/>
</dbReference>
<dbReference type="GeneID" id="99634921"/>
<keyword evidence="5" id="KW-0378">Hydrolase</keyword>
<sequence length="281" mass="29471">MRDEAIHPTGTPHTDNRQPLAVEHVSVGYGKRQIVRDLSLRPMLPGTLTALVGPNGAGKSTLLRGLAGLVPAKGRVHLGGQDLSAMSVGRRARHVSYMPQGLPQGVALTVLETLVGALKAVAPASGAVSGEEAARRGLAILERLGISDLALRGLDRLSGGQRQLAGLAQALVREPEVLLLDEPTSALDLRFQLSVMGLVRQTVLEHGLIGVVVLHDLSLAARFSDRVVVLHDGTVRADGTPEDTLTPAILAEVYGVAARIEFCSQGSLLVLADAPLPRQAA</sequence>
<name>A0A1S8D808_9PROT</name>
<reference evidence="5 7" key="2">
    <citation type="submission" date="2018-06" db="EMBL/GenBank/DDBJ databases">
        <authorList>
            <consortium name="Pathogen Informatics"/>
            <person name="Doyle S."/>
        </authorList>
    </citation>
    <scope>NUCLEOTIDE SEQUENCE [LARGE SCALE GENOMIC DNA]</scope>
    <source>
        <strain evidence="5 7">NCTC13291</strain>
    </source>
</reference>
<feature type="domain" description="ABC transporter" evidence="3">
    <location>
        <begin position="20"/>
        <end position="257"/>
    </location>
</feature>
<evidence type="ECO:0000256" key="2">
    <source>
        <dbReference type="ARBA" id="ARBA00022840"/>
    </source>
</evidence>
<dbReference type="Proteomes" id="UP000054844">
    <property type="component" value="Unassembled WGS sequence"/>
</dbReference>
<dbReference type="Pfam" id="PF00005">
    <property type="entry name" value="ABC_tran"/>
    <property type="match status" value="1"/>
</dbReference>
<gene>
    <name evidence="5" type="primary">fhuC_2</name>
    <name evidence="4" type="ORF">APZ41_008505</name>
    <name evidence="5" type="ORF">NCTC13291_03778</name>
</gene>
<dbReference type="Proteomes" id="UP000254919">
    <property type="component" value="Unassembled WGS sequence"/>
</dbReference>
<protein>
    <submittedName>
        <fullName evidence="4">Iron ABC transporter</fullName>
    </submittedName>
    <submittedName>
        <fullName evidence="5">Iron(3+)-hydroxamate import ATP-binding protein FhuC</fullName>
        <ecNumber evidence="5">3.6.3.34</ecNumber>
    </submittedName>
</protein>
<keyword evidence="1" id="KW-0547">Nucleotide-binding</keyword>
<keyword evidence="6" id="KW-1185">Reference proteome</keyword>
<dbReference type="PROSITE" id="PS00211">
    <property type="entry name" value="ABC_TRANSPORTER_1"/>
    <property type="match status" value="1"/>
</dbReference>
<evidence type="ECO:0000313" key="5">
    <source>
        <dbReference type="EMBL" id="SUE42160.1"/>
    </source>
</evidence>
<dbReference type="GO" id="GO:0016887">
    <property type="term" value="F:ATP hydrolysis activity"/>
    <property type="evidence" value="ECO:0007669"/>
    <property type="project" value="InterPro"/>
</dbReference>
<accession>A0A1S8D808</accession>
<dbReference type="PROSITE" id="PS50893">
    <property type="entry name" value="ABC_TRANSPORTER_2"/>
    <property type="match status" value="1"/>
</dbReference>
<dbReference type="PANTHER" id="PTHR42794">
    <property type="entry name" value="HEMIN IMPORT ATP-BINDING PROTEIN HMUV"/>
    <property type="match status" value="1"/>
</dbReference>
<dbReference type="EC" id="3.6.3.34" evidence="5"/>
<proteinExistence type="predicted"/>